<evidence type="ECO:0000256" key="1">
    <source>
        <dbReference type="ARBA" id="ARBA00023224"/>
    </source>
</evidence>
<protein>
    <submittedName>
        <fullName evidence="4">Methyl-accepting chemotaxis protein</fullName>
    </submittedName>
</protein>
<evidence type="ECO:0000259" key="3">
    <source>
        <dbReference type="PROSITE" id="PS50111"/>
    </source>
</evidence>
<dbReference type="InterPro" id="IPR004089">
    <property type="entry name" value="MCPsignal_dom"/>
</dbReference>
<evidence type="ECO:0000256" key="2">
    <source>
        <dbReference type="PROSITE-ProRule" id="PRU00284"/>
    </source>
</evidence>
<accession>A0A7R7EMQ7</accession>
<keyword evidence="5" id="KW-1185">Reference proteome</keyword>
<dbReference type="KEGG" id="ahb:bsdtb5_28990"/>
<dbReference type="PANTHER" id="PTHR32089:SF112">
    <property type="entry name" value="LYSOZYME-LIKE PROTEIN-RELATED"/>
    <property type="match status" value="1"/>
</dbReference>
<dbReference type="AlphaFoldDB" id="A0A7R7EMQ7"/>
<dbReference type="EMBL" id="AP024169">
    <property type="protein sequence ID" value="BCN31604.1"/>
    <property type="molecule type" value="Genomic_DNA"/>
</dbReference>
<gene>
    <name evidence="4" type="ORF">bsdtb5_28990</name>
</gene>
<dbReference type="Proteomes" id="UP000595897">
    <property type="component" value="Chromosome"/>
</dbReference>
<dbReference type="GO" id="GO:0016020">
    <property type="term" value="C:membrane"/>
    <property type="evidence" value="ECO:0007669"/>
    <property type="project" value="InterPro"/>
</dbReference>
<feature type="domain" description="Methyl-accepting transducer" evidence="3">
    <location>
        <begin position="224"/>
        <end position="380"/>
    </location>
</feature>
<dbReference type="SUPFAM" id="SSF58104">
    <property type="entry name" value="Methyl-accepting chemotaxis protein (MCP) signaling domain"/>
    <property type="match status" value="1"/>
</dbReference>
<name>A0A7R7EMQ7_9FIRM</name>
<organism evidence="4 5">
    <name type="scientific">Anaeromicropila herbilytica</name>
    <dbReference type="NCBI Taxonomy" id="2785025"/>
    <lineage>
        <taxon>Bacteria</taxon>
        <taxon>Bacillati</taxon>
        <taxon>Bacillota</taxon>
        <taxon>Clostridia</taxon>
        <taxon>Lachnospirales</taxon>
        <taxon>Lachnospiraceae</taxon>
        <taxon>Anaeromicropila</taxon>
    </lineage>
</organism>
<sequence>MIRKKYIEETKEFLKLQLDTYPDGVAYVLLEDDRIVWKISSDGLQLNNYDEGSKIDKTIIDVSMKKKQVITIFDDSIHRNLSITYIPILNDDNDQSNSAFLTIRPIVHPMENAFESIAPIITDLFPEGAFISLTNQKEIINVQRSEKYDIPVVEAGFDITNEPAIVNAIQSGKRVLSDDDTLQYGPPVRVLTAPYFDEESNTVVGVINIIRPKQAELSLRNMSANLERQLGEVSITIQELASASGTIHSNEQEVNKEIEEITIMANQIVEISNMIKSIADATKMLGLNASIEAARAGVAGRGFSVVANEINKLSEQSKNTVPKIKKLTDDIKSKVEETKNKSNISLSSSQEQVAATEEITATIEEIQASSVELANIANTI</sequence>
<dbReference type="GO" id="GO:0007165">
    <property type="term" value="P:signal transduction"/>
    <property type="evidence" value="ECO:0007669"/>
    <property type="project" value="UniProtKB-KW"/>
</dbReference>
<dbReference type="PROSITE" id="PS50111">
    <property type="entry name" value="CHEMOTAXIS_TRANSDUC_2"/>
    <property type="match status" value="1"/>
</dbReference>
<dbReference type="RefSeq" id="WP_271712715.1">
    <property type="nucleotide sequence ID" value="NZ_AP024169.1"/>
</dbReference>
<dbReference type="SMART" id="SM00283">
    <property type="entry name" value="MA"/>
    <property type="match status" value="1"/>
</dbReference>
<dbReference type="Pfam" id="PF00015">
    <property type="entry name" value="MCPsignal"/>
    <property type="match status" value="1"/>
</dbReference>
<dbReference type="PANTHER" id="PTHR32089">
    <property type="entry name" value="METHYL-ACCEPTING CHEMOTAXIS PROTEIN MCPB"/>
    <property type="match status" value="1"/>
</dbReference>
<proteinExistence type="predicted"/>
<reference evidence="4 5" key="1">
    <citation type="submission" date="2020-11" db="EMBL/GenBank/DDBJ databases">
        <title>Draft genome sequencing of a Lachnospiraceae strain isolated from anoxic soil subjected to BSD treatment.</title>
        <authorList>
            <person name="Uek A."/>
            <person name="Tonouchi A."/>
        </authorList>
    </citation>
    <scope>NUCLEOTIDE SEQUENCE [LARGE SCALE GENOMIC DNA]</scope>
    <source>
        <strain evidence="4 5">TB5</strain>
    </source>
</reference>
<dbReference type="Gene3D" id="1.10.287.950">
    <property type="entry name" value="Methyl-accepting chemotaxis protein"/>
    <property type="match status" value="1"/>
</dbReference>
<evidence type="ECO:0000313" key="4">
    <source>
        <dbReference type="EMBL" id="BCN31604.1"/>
    </source>
</evidence>
<keyword evidence="1 2" id="KW-0807">Transducer</keyword>
<evidence type="ECO:0000313" key="5">
    <source>
        <dbReference type="Proteomes" id="UP000595897"/>
    </source>
</evidence>